<evidence type="ECO:0000313" key="2">
    <source>
        <dbReference type="Proteomes" id="UP000620550"/>
    </source>
</evidence>
<evidence type="ECO:0000313" key="1">
    <source>
        <dbReference type="EMBL" id="GHE32769.1"/>
    </source>
</evidence>
<keyword evidence="2" id="KW-1185">Reference proteome</keyword>
<proteinExistence type="predicted"/>
<name>A0ABQ3HWC1_9SPHI</name>
<protein>
    <submittedName>
        <fullName evidence="1">Uncharacterized protein</fullName>
    </submittedName>
</protein>
<reference evidence="2" key="1">
    <citation type="journal article" date="2019" name="Int. J. Syst. Evol. Microbiol.">
        <title>The Global Catalogue of Microorganisms (GCM) 10K type strain sequencing project: providing services to taxonomists for standard genome sequencing and annotation.</title>
        <authorList>
            <consortium name="The Broad Institute Genomics Platform"/>
            <consortium name="The Broad Institute Genome Sequencing Center for Infectious Disease"/>
            <person name="Wu L."/>
            <person name="Ma J."/>
        </authorList>
    </citation>
    <scope>NUCLEOTIDE SEQUENCE [LARGE SCALE GENOMIC DNA]</scope>
    <source>
        <strain evidence="2">CGMCC 1.12966</strain>
    </source>
</reference>
<sequence>MLLTRFQLAAQPVTWLGLGKIDGDAIAKRSLGVYCDLFIKIVFKKRSKNEKRGKGVSHVIC</sequence>
<gene>
    <name evidence="1" type="ORF">GCM10017764_14680</name>
</gene>
<accession>A0ABQ3HWC1</accession>
<organism evidence="1 2">
    <name type="scientific">Sphingobacterium griseoflavum</name>
    <dbReference type="NCBI Taxonomy" id="1474952"/>
    <lineage>
        <taxon>Bacteria</taxon>
        <taxon>Pseudomonadati</taxon>
        <taxon>Bacteroidota</taxon>
        <taxon>Sphingobacteriia</taxon>
        <taxon>Sphingobacteriales</taxon>
        <taxon>Sphingobacteriaceae</taxon>
        <taxon>Sphingobacterium</taxon>
    </lineage>
</organism>
<comment type="caution">
    <text evidence="1">The sequence shown here is derived from an EMBL/GenBank/DDBJ whole genome shotgun (WGS) entry which is preliminary data.</text>
</comment>
<dbReference type="Proteomes" id="UP000620550">
    <property type="component" value="Unassembled WGS sequence"/>
</dbReference>
<dbReference type="EMBL" id="BNAF01000005">
    <property type="protein sequence ID" value="GHE32769.1"/>
    <property type="molecule type" value="Genomic_DNA"/>
</dbReference>